<dbReference type="RefSeq" id="WP_049154535.1">
    <property type="nucleotide sequence ID" value="NZ_VKDK01000018.1"/>
</dbReference>
<reference evidence="2 3" key="1">
    <citation type="submission" date="2019-07" db="EMBL/GenBank/DDBJ databases">
        <title>Draft genome of C. aurimucosum strain 2274.</title>
        <authorList>
            <person name="Pacheco L.G.C."/>
            <person name="Aguiar E.R.G.R."/>
            <person name="Santos C.S."/>
            <person name="Rocha D.J.P.G."/>
            <person name="Sant'Anna L.O."/>
            <person name="Mattos-Guaraldi A.L."/>
            <person name="Santos L.S."/>
        </authorList>
    </citation>
    <scope>NUCLEOTIDE SEQUENCE [LARGE SCALE GENOMIC DNA]</scope>
    <source>
        <strain evidence="2 3">2274</strain>
    </source>
</reference>
<evidence type="ECO:0000256" key="1">
    <source>
        <dbReference type="SAM" id="MobiDB-lite"/>
    </source>
</evidence>
<feature type="region of interest" description="Disordered" evidence="1">
    <location>
        <begin position="51"/>
        <end position="70"/>
    </location>
</feature>
<organism evidence="2 3">
    <name type="scientific">Corynebacterium hiratae</name>
    <dbReference type="NCBI Taxonomy" id="3139423"/>
    <lineage>
        <taxon>Bacteria</taxon>
        <taxon>Bacillati</taxon>
        <taxon>Actinomycetota</taxon>
        <taxon>Actinomycetes</taxon>
        <taxon>Mycobacteriales</taxon>
        <taxon>Corynebacteriaceae</taxon>
        <taxon>Corynebacterium</taxon>
    </lineage>
</organism>
<evidence type="ECO:0000313" key="2">
    <source>
        <dbReference type="EMBL" id="TRX60279.1"/>
    </source>
</evidence>
<accession>A0A553FSQ5</accession>
<dbReference type="Proteomes" id="UP000320443">
    <property type="component" value="Unassembled WGS sequence"/>
</dbReference>
<dbReference type="EMBL" id="VKDK01000018">
    <property type="protein sequence ID" value="TRX60279.1"/>
    <property type="molecule type" value="Genomic_DNA"/>
</dbReference>
<feature type="region of interest" description="Disordered" evidence="1">
    <location>
        <begin position="83"/>
        <end position="105"/>
    </location>
</feature>
<keyword evidence="3" id="KW-1185">Reference proteome</keyword>
<protein>
    <submittedName>
        <fullName evidence="2">Uncharacterized protein</fullName>
    </submittedName>
</protein>
<proteinExistence type="predicted"/>
<dbReference type="AlphaFoldDB" id="A0A553FSQ5"/>
<gene>
    <name evidence="2" type="ORF">FNY97_09985</name>
</gene>
<evidence type="ECO:0000313" key="3">
    <source>
        <dbReference type="Proteomes" id="UP000320443"/>
    </source>
</evidence>
<name>A0A553FSQ5_9CORY</name>
<sequence length="105" mass="11046">MSLNLSLDLNDATLADLEAFLAAARAAGCDPAAALSVEGTVMHVDVAKPRVRPDVSKPDTPRRTNLDRSAAESTIRSIIDALSERLDPPHPPHGTSFGTFGPSVD</sequence>
<comment type="caution">
    <text evidence="2">The sequence shown here is derived from an EMBL/GenBank/DDBJ whole genome shotgun (WGS) entry which is preliminary data.</text>
</comment>